<dbReference type="EMBL" id="CAKOGP040002202">
    <property type="protein sequence ID" value="CAJ1965007.1"/>
    <property type="molecule type" value="Genomic_DNA"/>
</dbReference>
<keyword evidence="2" id="KW-1185">Reference proteome</keyword>
<dbReference type="AlphaFoldDB" id="A0AAD2PX54"/>
<protein>
    <submittedName>
        <fullName evidence="1">Uncharacterized protein</fullName>
    </submittedName>
</protein>
<dbReference type="Proteomes" id="UP001295423">
    <property type="component" value="Unassembled WGS sequence"/>
</dbReference>
<gene>
    <name evidence="1" type="ORF">CYCCA115_LOCUS20903</name>
</gene>
<name>A0AAD2PX54_9STRA</name>
<organism evidence="1 2">
    <name type="scientific">Cylindrotheca closterium</name>
    <dbReference type="NCBI Taxonomy" id="2856"/>
    <lineage>
        <taxon>Eukaryota</taxon>
        <taxon>Sar</taxon>
        <taxon>Stramenopiles</taxon>
        <taxon>Ochrophyta</taxon>
        <taxon>Bacillariophyta</taxon>
        <taxon>Bacillariophyceae</taxon>
        <taxon>Bacillariophycidae</taxon>
        <taxon>Bacillariales</taxon>
        <taxon>Bacillariaceae</taxon>
        <taxon>Cylindrotheca</taxon>
    </lineage>
</organism>
<evidence type="ECO:0000313" key="2">
    <source>
        <dbReference type="Proteomes" id="UP001295423"/>
    </source>
</evidence>
<accession>A0AAD2PX54</accession>
<dbReference type="Gene3D" id="1.20.120.1240">
    <property type="entry name" value="Dynamin, middle domain"/>
    <property type="match status" value="1"/>
</dbReference>
<sequence length="240" mass="27891">MEPVPLELVRPASEWIRKLIKMNRPYDLPIFINTEAFKGIVANLIDEDWRLPAEELLRYTSDLLVTATTDYIKSIRKIESLPMLREFLLFTSSELVGTLMEESKAQLSQFINREQVPYRHDLFENLSKLRSQRLMEELMSPIGTDHGHMQKPAIRSAVKLVFEQKQARSMDDHMAEEMQHALSAYGKVAEKRFVDTVPMICIEVMQKYDRRLNDILSNVMESEIGRLVVASRTAARHREV</sequence>
<reference evidence="1" key="1">
    <citation type="submission" date="2023-08" db="EMBL/GenBank/DDBJ databases">
        <authorList>
            <person name="Audoor S."/>
            <person name="Bilcke G."/>
        </authorList>
    </citation>
    <scope>NUCLEOTIDE SEQUENCE</scope>
</reference>
<evidence type="ECO:0000313" key="1">
    <source>
        <dbReference type="EMBL" id="CAJ1965007.1"/>
    </source>
</evidence>
<proteinExistence type="predicted"/>
<comment type="caution">
    <text evidence="1">The sequence shown here is derived from an EMBL/GenBank/DDBJ whole genome shotgun (WGS) entry which is preliminary data.</text>
</comment>